<evidence type="ECO:0000313" key="9">
    <source>
        <dbReference type="Proteomes" id="UP000299102"/>
    </source>
</evidence>
<dbReference type="AlphaFoldDB" id="A0A4C1XDL4"/>
<dbReference type="Proteomes" id="UP000299102">
    <property type="component" value="Unassembled WGS sequence"/>
</dbReference>
<keyword evidence="2 5" id="KW-0238">DNA-binding</keyword>
<dbReference type="GO" id="GO:0006357">
    <property type="term" value="P:regulation of transcription by RNA polymerase II"/>
    <property type="evidence" value="ECO:0007669"/>
    <property type="project" value="UniProtKB-ARBA"/>
</dbReference>
<dbReference type="GO" id="GO:0003700">
    <property type="term" value="F:DNA-binding transcription factor activity"/>
    <property type="evidence" value="ECO:0007669"/>
    <property type="project" value="InterPro"/>
</dbReference>
<dbReference type="OrthoDB" id="6831739at2759"/>
<evidence type="ECO:0000256" key="2">
    <source>
        <dbReference type="ARBA" id="ARBA00023125"/>
    </source>
</evidence>
<organism evidence="8 9">
    <name type="scientific">Eumeta variegata</name>
    <name type="common">Bagworm moth</name>
    <name type="synonym">Eumeta japonica</name>
    <dbReference type="NCBI Taxonomy" id="151549"/>
    <lineage>
        <taxon>Eukaryota</taxon>
        <taxon>Metazoa</taxon>
        <taxon>Ecdysozoa</taxon>
        <taxon>Arthropoda</taxon>
        <taxon>Hexapoda</taxon>
        <taxon>Insecta</taxon>
        <taxon>Pterygota</taxon>
        <taxon>Neoptera</taxon>
        <taxon>Endopterygota</taxon>
        <taxon>Lepidoptera</taxon>
        <taxon>Glossata</taxon>
        <taxon>Ditrysia</taxon>
        <taxon>Tineoidea</taxon>
        <taxon>Psychidae</taxon>
        <taxon>Oiketicinae</taxon>
        <taxon>Eumeta</taxon>
    </lineage>
</organism>
<feature type="domain" description="T-box" evidence="7">
    <location>
        <begin position="22"/>
        <end position="44"/>
    </location>
</feature>
<dbReference type="InterPro" id="IPR036960">
    <property type="entry name" value="T-box_sf"/>
</dbReference>
<gene>
    <name evidence="8" type="ORF">EVAR_46722_1</name>
</gene>
<keyword evidence="3" id="KW-0804">Transcription</keyword>
<accession>A0A4C1XDL4</accession>
<keyword evidence="4 5" id="KW-0539">Nucleus</keyword>
<dbReference type="PROSITE" id="PS50252">
    <property type="entry name" value="TBOX_3"/>
    <property type="match status" value="1"/>
</dbReference>
<dbReference type="EMBL" id="BGZK01000789">
    <property type="protein sequence ID" value="GBP60514.1"/>
    <property type="molecule type" value="Genomic_DNA"/>
</dbReference>
<evidence type="ECO:0000256" key="5">
    <source>
        <dbReference type="PROSITE-ProRule" id="PRU00201"/>
    </source>
</evidence>
<evidence type="ECO:0000256" key="3">
    <source>
        <dbReference type="ARBA" id="ARBA00023163"/>
    </source>
</evidence>
<proteinExistence type="predicted"/>
<dbReference type="SUPFAM" id="SSF49417">
    <property type="entry name" value="p53-like transcription factors"/>
    <property type="match status" value="1"/>
</dbReference>
<dbReference type="Gene3D" id="2.60.40.820">
    <property type="entry name" value="Transcription factor, T-box"/>
    <property type="match status" value="1"/>
</dbReference>
<feature type="region of interest" description="Disordered" evidence="6">
    <location>
        <begin position="113"/>
        <end position="135"/>
    </location>
</feature>
<evidence type="ECO:0000256" key="1">
    <source>
        <dbReference type="ARBA" id="ARBA00023015"/>
    </source>
</evidence>
<protein>
    <recommendedName>
        <fullName evidence="7">T-box domain-containing protein</fullName>
    </recommendedName>
</protein>
<reference evidence="8 9" key="1">
    <citation type="journal article" date="2019" name="Commun. Biol.">
        <title>The bagworm genome reveals a unique fibroin gene that provides high tensile strength.</title>
        <authorList>
            <person name="Kono N."/>
            <person name="Nakamura H."/>
            <person name="Ohtoshi R."/>
            <person name="Tomita M."/>
            <person name="Numata K."/>
            <person name="Arakawa K."/>
        </authorList>
    </citation>
    <scope>NUCLEOTIDE SEQUENCE [LARGE SCALE GENOMIC DNA]</scope>
</reference>
<dbReference type="InterPro" id="IPR008967">
    <property type="entry name" value="p53-like_TF_DNA-bd_sf"/>
</dbReference>
<evidence type="ECO:0000256" key="4">
    <source>
        <dbReference type="ARBA" id="ARBA00023242"/>
    </source>
</evidence>
<keyword evidence="1" id="KW-0805">Transcription regulation</keyword>
<feature type="compositionally biased region" description="Low complexity" evidence="6">
    <location>
        <begin position="116"/>
        <end position="128"/>
    </location>
</feature>
<evidence type="ECO:0000313" key="8">
    <source>
        <dbReference type="EMBL" id="GBP60514.1"/>
    </source>
</evidence>
<evidence type="ECO:0000256" key="6">
    <source>
        <dbReference type="SAM" id="MobiDB-lite"/>
    </source>
</evidence>
<dbReference type="InterPro" id="IPR046360">
    <property type="entry name" value="T-box_DNA-bd"/>
</dbReference>
<name>A0A4C1XDL4_EUMVA</name>
<comment type="caution">
    <text evidence="8">The sequence shown here is derived from an EMBL/GenBank/DDBJ whole genome shotgun (WGS) entry which is preliminary data.</text>
</comment>
<evidence type="ECO:0000259" key="7">
    <source>
        <dbReference type="PROSITE" id="PS50252"/>
    </source>
</evidence>
<sequence length="151" mass="16224">MPFLEHRAGACASEPPACEARLLNAELWRRFHDIGTEMIITKGGSPAASWQAAPHHVAASKEAAALSARTPMPYRFVGAFVNFVKCRPLRIFVPAGAGRVVLYRDDGDSGAGAGRGAAAVAPAPSAPRTIRPHHRDRDRCIVRSQSAGRRF</sequence>
<comment type="caution">
    <text evidence="5">Lacks conserved residue(s) required for the propagation of feature annotation.</text>
</comment>
<dbReference type="GO" id="GO:0005634">
    <property type="term" value="C:nucleus"/>
    <property type="evidence" value="ECO:0007669"/>
    <property type="project" value="UniProtKB-SubCell"/>
</dbReference>
<keyword evidence="9" id="KW-1185">Reference proteome</keyword>
<dbReference type="GO" id="GO:0003677">
    <property type="term" value="F:DNA binding"/>
    <property type="evidence" value="ECO:0007669"/>
    <property type="project" value="UniProtKB-UniRule"/>
</dbReference>
<dbReference type="GO" id="GO:0045893">
    <property type="term" value="P:positive regulation of DNA-templated transcription"/>
    <property type="evidence" value="ECO:0007669"/>
    <property type="project" value="InterPro"/>
</dbReference>
<comment type="subcellular location">
    <subcellularLocation>
        <location evidence="5">Nucleus</location>
    </subcellularLocation>
</comment>